<reference evidence="2" key="2">
    <citation type="submission" date="2020-09" db="EMBL/GenBank/DDBJ databases">
        <authorList>
            <person name="Sun Q."/>
            <person name="Zhou Y."/>
        </authorList>
    </citation>
    <scope>NUCLEOTIDE SEQUENCE</scope>
    <source>
        <strain evidence="2">CGMCC 4.3508</strain>
    </source>
</reference>
<name>A0A917VMD7_9NOCA</name>
<gene>
    <name evidence="2" type="ORF">GCM10011588_07460</name>
</gene>
<sequence length="99" mass="11364">MNASTGAGENRLGNGSPRLIALDPDFEELFAEVDEALRTARVRWVRRLRTTGARPSRPTGSRCGPPRPQRRRPDRFRARERGPPERRRSPRHPTGREVR</sequence>
<organism evidence="2 3">
    <name type="scientific">Nocardia jinanensis</name>
    <dbReference type="NCBI Taxonomy" id="382504"/>
    <lineage>
        <taxon>Bacteria</taxon>
        <taxon>Bacillati</taxon>
        <taxon>Actinomycetota</taxon>
        <taxon>Actinomycetes</taxon>
        <taxon>Mycobacteriales</taxon>
        <taxon>Nocardiaceae</taxon>
        <taxon>Nocardia</taxon>
    </lineage>
</organism>
<dbReference type="Proteomes" id="UP000638263">
    <property type="component" value="Unassembled WGS sequence"/>
</dbReference>
<feature type="region of interest" description="Disordered" evidence="1">
    <location>
        <begin position="48"/>
        <end position="99"/>
    </location>
</feature>
<evidence type="ECO:0000256" key="1">
    <source>
        <dbReference type="SAM" id="MobiDB-lite"/>
    </source>
</evidence>
<dbReference type="EMBL" id="BMMH01000001">
    <property type="protein sequence ID" value="GGK95572.1"/>
    <property type="molecule type" value="Genomic_DNA"/>
</dbReference>
<feature type="compositionally biased region" description="Basic and acidic residues" evidence="1">
    <location>
        <begin position="75"/>
        <end position="87"/>
    </location>
</feature>
<keyword evidence="3" id="KW-1185">Reference proteome</keyword>
<proteinExistence type="predicted"/>
<reference evidence="2" key="1">
    <citation type="journal article" date="2014" name="Int. J. Syst. Evol. Microbiol.">
        <title>Complete genome sequence of Corynebacterium casei LMG S-19264T (=DSM 44701T), isolated from a smear-ripened cheese.</title>
        <authorList>
            <consortium name="US DOE Joint Genome Institute (JGI-PGF)"/>
            <person name="Walter F."/>
            <person name="Albersmeier A."/>
            <person name="Kalinowski J."/>
            <person name="Ruckert C."/>
        </authorList>
    </citation>
    <scope>NUCLEOTIDE SEQUENCE</scope>
    <source>
        <strain evidence="2">CGMCC 4.3508</strain>
    </source>
</reference>
<dbReference type="AlphaFoldDB" id="A0A917VMD7"/>
<comment type="caution">
    <text evidence="2">The sequence shown here is derived from an EMBL/GenBank/DDBJ whole genome shotgun (WGS) entry which is preliminary data.</text>
</comment>
<accession>A0A917VMD7</accession>
<protein>
    <submittedName>
        <fullName evidence="2">Uncharacterized protein</fullName>
    </submittedName>
</protein>
<evidence type="ECO:0000313" key="2">
    <source>
        <dbReference type="EMBL" id="GGK95572.1"/>
    </source>
</evidence>
<evidence type="ECO:0000313" key="3">
    <source>
        <dbReference type="Proteomes" id="UP000638263"/>
    </source>
</evidence>